<evidence type="ECO:0000313" key="6">
    <source>
        <dbReference type="EMBL" id="HIS30106.1"/>
    </source>
</evidence>
<dbReference type="SUPFAM" id="SSF51011">
    <property type="entry name" value="Glycosyl hydrolase domain"/>
    <property type="match status" value="1"/>
</dbReference>
<dbReference type="CDD" id="cd06595">
    <property type="entry name" value="GH31_u1"/>
    <property type="match status" value="1"/>
</dbReference>
<comment type="similarity">
    <text evidence="1 2">Belongs to the glycosyl hydrolase 31 family.</text>
</comment>
<comment type="caution">
    <text evidence="6">The sequence shown here is derived from an EMBL/GenBank/DDBJ whole genome shotgun (WGS) entry which is preliminary data.</text>
</comment>
<evidence type="ECO:0000259" key="4">
    <source>
        <dbReference type="Pfam" id="PF17137"/>
    </source>
</evidence>
<evidence type="ECO:0000313" key="7">
    <source>
        <dbReference type="Proteomes" id="UP000823935"/>
    </source>
</evidence>
<protein>
    <submittedName>
        <fullName evidence="6">DUF5110 domain-containing protein</fullName>
    </submittedName>
</protein>
<evidence type="ECO:0000259" key="5">
    <source>
        <dbReference type="Pfam" id="PF21365"/>
    </source>
</evidence>
<dbReference type="InterPro" id="IPR013780">
    <property type="entry name" value="Glyco_hydro_b"/>
</dbReference>
<dbReference type="Pfam" id="PF01055">
    <property type="entry name" value="Glyco_hydro_31_2nd"/>
    <property type="match status" value="1"/>
</dbReference>
<dbReference type="Proteomes" id="UP000823935">
    <property type="component" value="Unassembled WGS sequence"/>
</dbReference>
<dbReference type="PANTHER" id="PTHR43863:SF2">
    <property type="entry name" value="MALTASE-GLUCOAMYLASE"/>
    <property type="match status" value="1"/>
</dbReference>
<keyword evidence="2" id="KW-0378">Hydrolase</keyword>
<dbReference type="InterPro" id="IPR033403">
    <property type="entry name" value="DUF5110"/>
</dbReference>
<dbReference type="InterPro" id="IPR000322">
    <property type="entry name" value="Glyco_hydro_31_TIM"/>
</dbReference>
<keyword evidence="2" id="KW-0326">Glycosidase</keyword>
<dbReference type="Gene3D" id="3.20.20.80">
    <property type="entry name" value="Glycosidases"/>
    <property type="match status" value="1"/>
</dbReference>
<accession>A0A9D1JIG6</accession>
<dbReference type="InterPro" id="IPR048395">
    <property type="entry name" value="Glyco_hydro_31_C"/>
</dbReference>
<name>A0A9D1JIG6_9FIRM</name>
<evidence type="ECO:0000256" key="2">
    <source>
        <dbReference type="RuleBase" id="RU361185"/>
    </source>
</evidence>
<feature type="domain" description="Glycosyl hydrolase family 31 C-terminal" evidence="5">
    <location>
        <begin position="504"/>
        <end position="595"/>
    </location>
</feature>
<organism evidence="6 7">
    <name type="scientific">Candidatus Limivivens intestinipullorum</name>
    <dbReference type="NCBI Taxonomy" id="2840858"/>
    <lineage>
        <taxon>Bacteria</taxon>
        <taxon>Bacillati</taxon>
        <taxon>Bacillota</taxon>
        <taxon>Clostridia</taxon>
        <taxon>Lachnospirales</taxon>
        <taxon>Lachnospiraceae</taxon>
        <taxon>Lachnospiraceae incertae sedis</taxon>
        <taxon>Candidatus Limivivens</taxon>
    </lineage>
</organism>
<feature type="domain" description="Glycoside hydrolase family 31 TIM barrel" evidence="3">
    <location>
        <begin position="193"/>
        <end position="496"/>
    </location>
</feature>
<dbReference type="Pfam" id="PF17137">
    <property type="entry name" value="DUF5110"/>
    <property type="match status" value="1"/>
</dbReference>
<dbReference type="GO" id="GO:0004553">
    <property type="term" value="F:hydrolase activity, hydrolyzing O-glycosyl compounds"/>
    <property type="evidence" value="ECO:0007669"/>
    <property type="project" value="InterPro"/>
</dbReference>
<reference evidence="6" key="1">
    <citation type="submission" date="2020-10" db="EMBL/GenBank/DDBJ databases">
        <authorList>
            <person name="Gilroy R."/>
        </authorList>
    </citation>
    <scope>NUCLEOTIDE SEQUENCE</scope>
    <source>
        <strain evidence="6">CHK190-19873</strain>
    </source>
</reference>
<dbReference type="InterPro" id="IPR017853">
    <property type="entry name" value="GH"/>
</dbReference>
<dbReference type="AlphaFoldDB" id="A0A9D1JIG6"/>
<dbReference type="InterPro" id="IPR051816">
    <property type="entry name" value="Glycosyl_Hydrolase_31"/>
</dbReference>
<evidence type="ECO:0000259" key="3">
    <source>
        <dbReference type="Pfam" id="PF01055"/>
    </source>
</evidence>
<dbReference type="Gene3D" id="2.60.40.1180">
    <property type="entry name" value="Golgi alpha-mannosidase II"/>
    <property type="match status" value="2"/>
</dbReference>
<gene>
    <name evidence="6" type="ORF">IAB44_00920</name>
</gene>
<feature type="domain" description="DUF5110" evidence="4">
    <location>
        <begin position="613"/>
        <end position="680"/>
    </location>
</feature>
<dbReference type="EMBL" id="DVIQ01000004">
    <property type="protein sequence ID" value="HIS30106.1"/>
    <property type="molecule type" value="Genomic_DNA"/>
</dbReference>
<reference evidence="6" key="2">
    <citation type="journal article" date="2021" name="PeerJ">
        <title>Extensive microbial diversity within the chicken gut microbiome revealed by metagenomics and culture.</title>
        <authorList>
            <person name="Gilroy R."/>
            <person name="Ravi A."/>
            <person name="Getino M."/>
            <person name="Pursley I."/>
            <person name="Horton D.L."/>
            <person name="Alikhan N.F."/>
            <person name="Baker D."/>
            <person name="Gharbi K."/>
            <person name="Hall N."/>
            <person name="Watson M."/>
            <person name="Adriaenssens E.M."/>
            <person name="Foster-Nyarko E."/>
            <person name="Jarju S."/>
            <person name="Secka A."/>
            <person name="Antonio M."/>
            <person name="Oren A."/>
            <person name="Chaudhuri R.R."/>
            <person name="La Ragione R."/>
            <person name="Hildebrand F."/>
            <person name="Pallen M.J."/>
        </authorList>
    </citation>
    <scope>NUCLEOTIDE SEQUENCE</scope>
    <source>
        <strain evidence="6">CHK190-19873</strain>
    </source>
</reference>
<dbReference type="Pfam" id="PF21365">
    <property type="entry name" value="Glyco_hydro_31_3rd"/>
    <property type="match status" value="1"/>
</dbReference>
<dbReference type="GO" id="GO:0005975">
    <property type="term" value="P:carbohydrate metabolic process"/>
    <property type="evidence" value="ECO:0007669"/>
    <property type="project" value="InterPro"/>
</dbReference>
<sequence length="794" mass="91793">MKEIYQIRTAPVCREEAVIQGEKYRISILTPWLFRLEYSEEGHFEDRATQCVQNRNFSVPEYQILETENELKVITEGVLLRYDKQKFSPNGLSLQVRGNLSAYSSIWHYGEEVSDLGGTARTLDAADGAVELGHGLISPNGFSVLDDSKSLLLREDGWVEPRSCEATDLYFFGYGHDYEKCLRDFYRLSGSVPLLPRYALGNWWSRFHRYSEKEYKALVERFEKEGIPFSVCVLDMDWHLVDIDPKYGSGWTGYTWNRELFPDPKEFLGWLHSRNLRATLNVHPAEGVRPFEEAYREMAEELGKNWEKEETIDFDFTDPEFIEAYFRFLHHPNEENGVDFWWVDWQQGGYTRIPGLDPLWMLNHYYFLDSRRGGKRGLTFSRYAGPGSHRYPVGFSGDTLITWKSLDFQPYFTANASNIGYGWWSNDIGGHMLGIKDDELAVRWVQFGVFSPILRLHSSNSPFTGKEPWNYGPAAESVMKRYLRLRHEMIPYLYTMNYLASRQGKPLLRPMYYLSPERPEAYEVPNEYYFGTELIACPITRPADKPSGTASFTAWLPKGKWFDIFNGRVYDGGRKMKLYRRLDNIPVLAKEGGILPMADSETVGNGVDNPEKMTVKIFPGKNGEFSLYEDDGISEEEGDKGFGITRMCWDYEGEGVFTVFPVSGNPEFVPEKRSYTLEFYCIGKKKLTLLVNGREMEKEVFWQEEKGVLTVRAPWISRGDRLEVRFLEPLSVTRPDKTAQIFRALYPAEIEYAQKERIYGYALDGKTPAELIGILQTMELEESVYGMLLEILLA</sequence>
<proteinExistence type="inferred from homology"/>
<evidence type="ECO:0000256" key="1">
    <source>
        <dbReference type="ARBA" id="ARBA00007806"/>
    </source>
</evidence>
<dbReference type="SUPFAM" id="SSF51445">
    <property type="entry name" value="(Trans)glycosidases"/>
    <property type="match status" value="1"/>
</dbReference>
<dbReference type="PANTHER" id="PTHR43863">
    <property type="entry name" value="HYDROLASE, PUTATIVE (AFU_ORTHOLOGUE AFUA_1G03140)-RELATED"/>
    <property type="match status" value="1"/>
</dbReference>